<keyword evidence="9" id="KW-1185">Reference proteome</keyword>
<dbReference type="Gene3D" id="1.10.530.10">
    <property type="match status" value="1"/>
</dbReference>
<feature type="region of interest" description="Disordered" evidence="5">
    <location>
        <begin position="183"/>
        <end position="202"/>
    </location>
</feature>
<feature type="signal peptide" evidence="6">
    <location>
        <begin position="1"/>
        <end position="35"/>
    </location>
</feature>
<keyword evidence="4" id="KW-0961">Cell wall biogenesis/degradation</keyword>
<dbReference type="OrthoDB" id="66275at2"/>
<reference evidence="8 9" key="1">
    <citation type="journal article" date="2016" name="Front. Microbiol.">
        <title>Comparative Genomics Analysis of Streptomyces Species Reveals Their Adaptation to the Marine Environment and Their Diversity at the Genomic Level.</title>
        <authorList>
            <person name="Tian X."/>
            <person name="Zhang Z."/>
            <person name="Yang T."/>
            <person name="Chen M."/>
            <person name="Li J."/>
            <person name="Chen F."/>
            <person name="Yang J."/>
            <person name="Li W."/>
            <person name="Zhang B."/>
            <person name="Zhang Z."/>
            <person name="Wu J."/>
            <person name="Zhang C."/>
            <person name="Long L."/>
            <person name="Xiao J."/>
        </authorList>
    </citation>
    <scope>NUCLEOTIDE SEQUENCE [LARGE SCALE GENOMIC DNA]</scope>
    <source>
        <strain evidence="8 9">SCSIO 02100</strain>
    </source>
</reference>
<evidence type="ECO:0000256" key="2">
    <source>
        <dbReference type="ARBA" id="ARBA00011901"/>
    </source>
</evidence>
<evidence type="ECO:0000256" key="1">
    <source>
        <dbReference type="ARBA" id="ARBA00001561"/>
    </source>
</evidence>
<dbReference type="Pfam" id="PF01510">
    <property type="entry name" value="Amidase_2"/>
    <property type="match status" value="1"/>
</dbReference>
<dbReference type="Gene3D" id="3.40.80.10">
    <property type="entry name" value="Peptidoglycan recognition protein-like"/>
    <property type="match status" value="1"/>
</dbReference>
<comment type="caution">
    <text evidence="8">The sequence shown here is derived from an EMBL/GenBank/DDBJ whole genome shotgun (WGS) entry which is preliminary data.</text>
</comment>
<dbReference type="PATRIC" id="fig|1075402.3.peg.3191"/>
<evidence type="ECO:0000313" key="8">
    <source>
        <dbReference type="EMBL" id="OEV04972.1"/>
    </source>
</evidence>
<evidence type="ECO:0000313" key="9">
    <source>
        <dbReference type="Proteomes" id="UP000176101"/>
    </source>
</evidence>
<dbReference type="SUPFAM" id="SSF53955">
    <property type="entry name" value="Lysozyme-like"/>
    <property type="match status" value="1"/>
</dbReference>
<dbReference type="InterPro" id="IPR002502">
    <property type="entry name" value="Amidase_domain"/>
</dbReference>
<accession>A0A1E7KLR4</accession>
<dbReference type="InterPro" id="IPR036505">
    <property type="entry name" value="Amidase/PGRP_sf"/>
</dbReference>
<dbReference type="PANTHER" id="PTHR30417:SF1">
    <property type="entry name" value="N-ACETYLMURAMOYL-L-ALANINE AMIDASE AMID"/>
    <property type="match status" value="1"/>
</dbReference>
<dbReference type="Proteomes" id="UP000176101">
    <property type="component" value="Unassembled WGS sequence"/>
</dbReference>
<dbReference type="EC" id="3.5.1.28" evidence="2"/>
<dbReference type="GO" id="GO:0008745">
    <property type="term" value="F:N-acetylmuramoyl-L-alanine amidase activity"/>
    <property type="evidence" value="ECO:0007669"/>
    <property type="project" value="UniProtKB-EC"/>
</dbReference>
<sequence>MSSAVRGKTWRRGLVAAGSAGVAAAIAFTMQPATASPPEESPSMGEAFSEAAAEYDVPRDLLVAVGYGETHLDGHNGKPSQDNGYGVMHLVSNPDRQSLEKAAKLTGESVKDLKNEDSVNIQGGAAVLRAHADALGLTATEREDPANWYSAVARYAGASSPQLAKLYADNAYEILGEGVRANPKGEGSVRTEAQRVSPDRGKYAKVGEVGTKSEDYPPALWVPASESNYTAGRSADISQVVIHVTQGSYAGSISWFQNPEAQVSAHYVIRSSDGEVTQMVRDGDTAWHARDANSSSLGIEHEGYVDDPSWFTDSMYQASAALTKHLADTHGIPKDREHIVGHSEVPGNDHTDPGPNWDWDKYMGLVNG</sequence>
<evidence type="ECO:0000256" key="5">
    <source>
        <dbReference type="SAM" id="MobiDB-lite"/>
    </source>
</evidence>
<keyword evidence="6" id="KW-0732">Signal</keyword>
<dbReference type="InterPro" id="IPR023346">
    <property type="entry name" value="Lysozyme-like_dom_sf"/>
</dbReference>
<dbReference type="PANTHER" id="PTHR30417">
    <property type="entry name" value="N-ACETYLMURAMOYL-L-ALANINE AMIDASE AMID"/>
    <property type="match status" value="1"/>
</dbReference>
<gene>
    <name evidence="8" type="ORF">AN216_05035</name>
</gene>
<proteinExistence type="predicted"/>
<dbReference type="GO" id="GO:0009254">
    <property type="term" value="P:peptidoglycan turnover"/>
    <property type="evidence" value="ECO:0007669"/>
    <property type="project" value="TreeGrafter"/>
</dbReference>
<organism evidence="8 9">
    <name type="scientific">Streptomyces oceani</name>
    <dbReference type="NCBI Taxonomy" id="1075402"/>
    <lineage>
        <taxon>Bacteria</taxon>
        <taxon>Bacillati</taxon>
        <taxon>Actinomycetota</taxon>
        <taxon>Actinomycetes</taxon>
        <taxon>Kitasatosporales</taxon>
        <taxon>Streptomycetaceae</taxon>
        <taxon>Streptomyces</taxon>
    </lineage>
</organism>
<dbReference type="FunFam" id="3.40.80.10:FF:000006">
    <property type="entry name" value="N-acetylmuramoyl-L-alanine amidase"/>
    <property type="match status" value="1"/>
</dbReference>
<dbReference type="GO" id="GO:0009253">
    <property type="term" value="P:peptidoglycan catabolic process"/>
    <property type="evidence" value="ECO:0007669"/>
    <property type="project" value="InterPro"/>
</dbReference>
<evidence type="ECO:0000259" key="7">
    <source>
        <dbReference type="SMART" id="SM00644"/>
    </source>
</evidence>
<feature type="domain" description="N-acetylmuramoyl-L-alanine amidase" evidence="7">
    <location>
        <begin position="227"/>
        <end position="354"/>
    </location>
</feature>
<comment type="catalytic activity">
    <reaction evidence="1">
        <text>Hydrolyzes the link between N-acetylmuramoyl residues and L-amino acid residues in certain cell-wall glycopeptides.</text>
        <dbReference type="EC" id="3.5.1.28"/>
    </reaction>
</comment>
<name>A0A1E7KLR4_9ACTN</name>
<dbReference type="SMART" id="SM00644">
    <property type="entry name" value="Ami_2"/>
    <property type="match status" value="1"/>
</dbReference>
<evidence type="ECO:0000256" key="4">
    <source>
        <dbReference type="ARBA" id="ARBA00023316"/>
    </source>
</evidence>
<feature type="compositionally biased region" description="Basic and acidic residues" evidence="5">
    <location>
        <begin position="187"/>
        <end position="202"/>
    </location>
</feature>
<feature type="chain" id="PRO_5009196606" description="N-acetylmuramoyl-L-alanine amidase" evidence="6">
    <location>
        <begin position="36"/>
        <end position="368"/>
    </location>
</feature>
<dbReference type="GO" id="GO:0071555">
    <property type="term" value="P:cell wall organization"/>
    <property type="evidence" value="ECO:0007669"/>
    <property type="project" value="UniProtKB-KW"/>
</dbReference>
<dbReference type="EMBL" id="LJGU01000108">
    <property type="protein sequence ID" value="OEV04972.1"/>
    <property type="molecule type" value="Genomic_DNA"/>
</dbReference>
<dbReference type="AlphaFoldDB" id="A0A1E7KLR4"/>
<evidence type="ECO:0000256" key="3">
    <source>
        <dbReference type="ARBA" id="ARBA00022801"/>
    </source>
</evidence>
<protein>
    <recommendedName>
        <fullName evidence="2">N-acetylmuramoyl-L-alanine amidase</fullName>
        <ecNumber evidence="2">3.5.1.28</ecNumber>
    </recommendedName>
</protein>
<keyword evidence="3" id="KW-0378">Hydrolase</keyword>
<evidence type="ECO:0000256" key="6">
    <source>
        <dbReference type="SAM" id="SignalP"/>
    </source>
</evidence>
<dbReference type="SUPFAM" id="SSF55846">
    <property type="entry name" value="N-acetylmuramoyl-L-alanine amidase-like"/>
    <property type="match status" value="1"/>
</dbReference>
<dbReference type="InterPro" id="IPR051206">
    <property type="entry name" value="NAMLAA_amidase_2"/>
</dbReference>
<dbReference type="STRING" id="1075402.AN216_05035"/>
<dbReference type="CDD" id="cd06583">
    <property type="entry name" value="PGRP"/>
    <property type="match status" value="1"/>
</dbReference>